<name>A0A645DIE7_9ZZZZ</name>
<keyword evidence="3" id="KW-0949">S-adenosyl-L-methionine</keyword>
<sequence>MTNLAISTVTPTQIYFDNKLRTDFEIKKETFLNRLKSPNGKYLYKRYLGSPLRYAGGKSLAVGSIVELLSNSLKRIISPFLGGGSFEIACINRLRQSEKLILGYC</sequence>
<dbReference type="SUPFAM" id="SSF53335">
    <property type="entry name" value="S-adenosyl-L-methionine-dependent methyltransferases"/>
    <property type="match status" value="1"/>
</dbReference>
<dbReference type="InterPro" id="IPR029063">
    <property type="entry name" value="SAM-dependent_MTases_sf"/>
</dbReference>
<dbReference type="EMBL" id="VSSQ01036178">
    <property type="protein sequence ID" value="MPM88583.1"/>
    <property type="molecule type" value="Genomic_DNA"/>
</dbReference>
<evidence type="ECO:0008006" key="5">
    <source>
        <dbReference type="Google" id="ProtNLM"/>
    </source>
</evidence>
<dbReference type="AlphaFoldDB" id="A0A645DIE7"/>
<reference evidence="4" key="1">
    <citation type="submission" date="2019-08" db="EMBL/GenBank/DDBJ databases">
        <authorList>
            <person name="Kucharzyk K."/>
            <person name="Murdoch R.W."/>
            <person name="Higgins S."/>
            <person name="Loffler F."/>
        </authorList>
    </citation>
    <scope>NUCLEOTIDE SEQUENCE</scope>
</reference>
<organism evidence="4">
    <name type="scientific">bioreactor metagenome</name>
    <dbReference type="NCBI Taxonomy" id="1076179"/>
    <lineage>
        <taxon>unclassified sequences</taxon>
        <taxon>metagenomes</taxon>
        <taxon>ecological metagenomes</taxon>
    </lineage>
</organism>
<dbReference type="Gene3D" id="3.40.50.150">
    <property type="entry name" value="Vaccinia Virus protein VP39"/>
    <property type="match status" value="1"/>
</dbReference>
<dbReference type="GO" id="GO:0009007">
    <property type="term" value="F:site-specific DNA-methyltransferase (adenine-specific) activity"/>
    <property type="evidence" value="ECO:0007669"/>
    <property type="project" value="UniProtKB-EC"/>
</dbReference>
<evidence type="ECO:0000313" key="4">
    <source>
        <dbReference type="EMBL" id="MPM88583.1"/>
    </source>
</evidence>
<evidence type="ECO:0000256" key="2">
    <source>
        <dbReference type="ARBA" id="ARBA00022679"/>
    </source>
</evidence>
<keyword evidence="1" id="KW-0489">Methyltransferase</keyword>
<keyword evidence="2" id="KW-0808">Transferase</keyword>
<gene>
    <name evidence="4" type="ORF">SDC9_135687</name>
</gene>
<dbReference type="Pfam" id="PF02086">
    <property type="entry name" value="MethyltransfD12"/>
    <property type="match status" value="1"/>
</dbReference>
<accession>A0A645DIE7</accession>
<dbReference type="GO" id="GO:0032259">
    <property type="term" value="P:methylation"/>
    <property type="evidence" value="ECO:0007669"/>
    <property type="project" value="UniProtKB-KW"/>
</dbReference>
<comment type="caution">
    <text evidence="4">The sequence shown here is derived from an EMBL/GenBank/DDBJ whole genome shotgun (WGS) entry which is preliminary data.</text>
</comment>
<proteinExistence type="predicted"/>
<dbReference type="InterPro" id="IPR012327">
    <property type="entry name" value="MeTrfase_D12"/>
</dbReference>
<dbReference type="GO" id="GO:0009307">
    <property type="term" value="P:DNA restriction-modification system"/>
    <property type="evidence" value="ECO:0007669"/>
    <property type="project" value="InterPro"/>
</dbReference>
<evidence type="ECO:0000256" key="3">
    <source>
        <dbReference type="ARBA" id="ARBA00022691"/>
    </source>
</evidence>
<protein>
    <recommendedName>
        <fullName evidence="5">DNA adenine methylase</fullName>
    </recommendedName>
</protein>
<evidence type="ECO:0000256" key="1">
    <source>
        <dbReference type="ARBA" id="ARBA00022603"/>
    </source>
</evidence>